<gene>
    <name evidence="2" type="ORF">CK203_111082</name>
</gene>
<accession>A0A438DPV3</accession>
<protein>
    <submittedName>
        <fullName evidence="2">Uncharacterized protein</fullName>
    </submittedName>
</protein>
<evidence type="ECO:0000256" key="1">
    <source>
        <dbReference type="SAM" id="MobiDB-lite"/>
    </source>
</evidence>
<proteinExistence type="predicted"/>
<reference evidence="2 3" key="1">
    <citation type="journal article" date="2018" name="PLoS Genet.">
        <title>Population sequencing reveals clonal diversity and ancestral inbreeding in the grapevine cultivar Chardonnay.</title>
        <authorList>
            <person name="Roach M.J."/>
            <person name="Johnson D.L."/>
            <person name="Bohlmann J."/>
            <person name="van Vuuren H.J."/>
            <person name="Jones S.J."/>
            <person name="Pretorius I.S."/>
            <person name="Schmidt S.A."/>
            <person name="Borneman A.R."/>
        </authorList>
    </citation>
    <scope>NUCLEOTIDE SEQUENCE [LARGE SCALE GENOMIC DNA]</scope>
    <source>
        <strain evidence="3">cv. Chardonnay</strain>
        <tissue evidence="2">Leaf</tissue>
    </source>
</reference>
<feature type="region of interest" description="Disordered" evidence="1">
    <location>
        <begin position="39"/>
        <end position="58"/>
    </location>
</feature>
<evidence type="ECO:0000313" key="3">
    <source>
        <dbReference type="Proteomes" id="UP000288805"/>
    </source>
</evidence>
<name>A0A438DPV3_VITVI</name>
<organism evidence="2 3">
    <name type="scientific">Vitis vinifera</name>
    <name type="common">Grape</name>
    <dbReference type="NCBI Taxonomy" id="29760"/>
    <lineage>
        <taxon>Eukaryota</taxon>
        <taxon>Viridiplantae</taxon>
        <taxon>Streptophyta</taxon>
        <taxon>Embryophyta</taxon>
        <taxon>Tracheophyta</taxon>
        <taxon>Spermatophyta</taxon>
        <taxon>Magnoliopsida</taxon>
        <taxon>eudicotyledons</taxon>
        <taxon>Gunneridae</taxon>
        <taxon>Pentapetalae</taxon>
        <taxon>rosids</taxon>
        <taxon>Vitales</taxon>
        <taxon>Vitaceae</taxon>
        <taxon>Viteae</taxon>
        <taxon>Vitis</taxon>
    </lineage>
</organism>
<sequence length="83" mass="9342">MIMRSLQPRFARHLMGFPIRILDLWYRLCMGKRPLGGQRSGDVGAISSAGMRPSRRYQTVGQTPGLLSTFTHVQYRPPASPDP</sequence>
<comment type="caution">
    <text evidence="2">The sequence shown here is derived from an EMBL/GenBank/DDBJ whole genome shotgun (WGS) entry which is preliminary data.</text>
</comment>
<evidence type="ECO:0000313" key="2">
    <source>
        <dbReference type="EMBL" id="RVW37473.1"/>
    </source>
</evidence>
<dbReference type="EMBL" id="QGNW01001537">
    <property type="protein sequence ID" value="RVW37473.1"/>
    <property type="molecule type" value="Genomic_DNA"/>
</dbReference>
<dbReference type="Proteomes" id="UP000288805">
    <property type="component" value="Unassembled WGS sequence"/>
</dbReference>
<dbReference type="AlphaFoldDB" id="A0A438DPV3"/>